<keyword evidence="3" id="KW-0028">Amino-acid biosynthesis</keyword>
<accession>A0A517NSP0</accession>
<evidence type="ECO:0000256" key="7">
    <source>
        <dbReference type="ARBA" id="ARBA00023239"/>
    </source>
</evidence>
<dbReference type="Pfam" id="PF24621">
    <property type="entry name" value="DHQS_C"/>
    <property type="match status" value="1"/>
</dbReference>
<dbReference type="InterPro" id="IPR030963">
    <property type="entry name" value="DHQ_synth_fam"/>
</dbReference>
<dbReference type="CDD" id="cd08198">
    <property type="entry name" value="DHQS-like"/>
    <property type="match status" value="1"/>
</dbReference>
<comment type="cofactor">
    <cofactor evidence="2">
        <name>Co(2+)</name>
        <dbReference type="ChEBI" id="CHEBI:48828"/>
    </cofactor>
</comment>
<feature type="domain" description="3-dehydroquinate synthase C-terminal" evidence="10">
    <location>
        <begin position="199"/>
        <end position="330"/>
    </location>
</feature>
<evidence type="ECO:0000259" key="9">
    <source>
        <dbReference type="Pfam" id="PF01761"/>
    </source>
</evidence>
<dbReference type="InterPro" id="IPR050071">
    <property type="entry name" value="Dehydroquinate_synthase"/>
</dbReference>
<keyword evidence="6" id="KW-0057">Aromatic amino acid biosynthesis</keyword>
<gene>
    <name evidence="11" type="primary">aroB_1</name>
    <name evidence="11" type="ORF">K239x_20880</name>
</gene>
<dbReference type="InterPro" id="IPR030960">
    <property type="entry name" value="DHQS/DOIS_N"/>
</dbReference>
<dbReference type="GO" id="GO:0008652">
    <property type="term" value="P:amino acid biosynthetic process"/>
    <property type="evidence" value="ECO:0007669"/>
    <property type="project" value="UniProtKB-KW"/>
</dbReference>
<evidence type="ECO:0000256" key="5">
    <source>
        <dbReference type="ARBA" id="ARBA00023027"/>
    </source>
</evidence>
<dbReference type="PANTHER" id="PTHR43622">
    <property type="entry name" value="3-DEHYDROQUINATE SYNTHASE"/>
    <property type="match status" value="1"/>
</dbReference>
<dbReference type="AlphaFoldDB" id="A0A517NSP0"/>
<evidence type="ECO:0000256" key="3">
    <source>
        <dbReference type="ARBA" id="ARBA00022605"/>
    </source>
</evidence>
<comment type="cofactor">
    <cofactor evidence="1">
        <name>NAD(+)</name>
        <dbReference type="ChEBI" id="CHEBI:57540"/>
    </cofactor>
</comment>
<dbReference type="NCBIfam" id="NF004852">
    <property type="entry name" value="PRK06203.1"/>
    <property type="match status" value="1"/>
</dbReference>
<dbReference type="GO" id="GO:0009073">
    <property type="term" value="P:aromatic amino acid family biosynthetic process"/>
    <property type="evidence" value="ECO:0007669"/>
    <property type="project" value="UniProtKB-KW"/>
</dbReference>
<keyword evidence="7 11" id="KW-0456">Lyase</keyword>
<sequence>MADGKSKSIDINFSVPLVHRLRVTKDVAGADFAQLLDVLQPGGSGPAKVLVVAEMPVAQSSDRVEQIHQNLLADASVNLVSLPLLVDGGEAVKNSTEVVKQVLGAINHFDLDRRSYIIAIGGGAMLDAVGYAAAVAHRGVRLVRLPTTTLAQGDSGVGVKNAINYFGKKNWVGTFAVPWAVINDAGLLTTLSDRDFQSGFSESVKVSLLKDRGEFDWLCEHADAIRQRDMQIAARAIHRSCMLHLLHITEGGDPFEMLEARPLDFGHWSAHKLEPLTNYGIRHGEAVAIGVAIDCLYSSMKHGLPKSDAIKVCECLTRMGMRLWHDELNPVDRLMQGLEEFRQHLGGRLTITMLSGVGEAINVHEIDTLAMKDAIKQLQGVAADLQSKLVDV</sequence>
<dbReference type="SUPFAM" id="SSF56796">
    <property type="entry name" value="Dehydroquinate synthase-like"/>
    <property type="match status" value="1"/>
</dbReference>
<evidence type="ECO:0000313" key="12">
    <source>
        <dbReference type="Proteomes" id="UP000319817"/>
    </source>
</evidence>
<organism evidence="11 12">
    <name type="scientific">Stieleria marina</name>
    <dbReference type="NCBI Taxonomy" id="1930275"/>
    <lineage>
        <taxon>Bacteria</taxon>
        <taxon>Pseudomonadati</taxon>
        <taxon>Planctomycetota</taxon>
        <taxon>Planctomycetia</taxon>
        <taxon>Pirellulales</taxon>
        <taxon>Pirellulaceae</taxon>
        <taxon>Stieleria</taxon>
    </lineage>
</organism>
<dbReference type="GO" id="GO:0003856">
    <property type="term" value="F:3-dehydroquinate synthase activity"/>
    <property type="evidence" value="ECO:0007669"/>
    <property type="project" value="UniProtKB-EC"/>
</dbReference>
<dbReference type="EMBL" id="CP036526">
    <property type="protein sequence ID" value="QDT10133.1"/>
    <property type="molecule type" value="Genomic_DNA"/>
</dbReference>
<evidence type="ECO:0000256" key="6">
    <source>
        <dbReference type="ARBA" id="ARBA00023141"/>
    </source>
</evidence>
<dbReference type="OrthoDB" id="9806583at2"/>
<dbReference type="Gene3D" id="1.20.1090.10">
    <property type="entry name" value="Dehydroquinate synthase-like - alpha domain"/>
    <property type="match status" value="1"/>
</dbReference>
<name>A0A517NSP0_9BACT</name>
<dbReference type="Gene3D" id="3.40.50.1970">
    <property type="match status" value="1"/>
</dbReference>
<evidence type="ECO:0000256" key="2">
    <source>
        <dbReference type="ARBA" id="ARBA00001941"/>
    </source>
</evidence>
<dbReference type="Pfam" id="PF01761">
    <property type="entry name" value="DHQ_synthase"/>
    <property type="match status" value="1"/>
</dbReference>
<evidence type="ECO:0000256" key="1">
    <source>
        <dbReference type="ARBA" id="ARBA00001911"/>
    </source>
</evidence>
<proteinExistence type="predicted"/>
<feature type="domain" description="3-dehydroquinate synthase N-terminal" evidence="9">
    <location>
        <begin position="85"/>
        <end position="197"/>
    </location>
</feature>
<dbReference type="PIRSF" id="PIRSF001455">
    <property type="entry name" value="DHQ_synth"/>
    <property type="match status" value="1"/>
</dbReference>
<evidence type="ECO:0000256" key="8">
    <source>
        <dbReference type="ARBA" id="ARBA00023285"/>
    </source>
</evidence>
<dbReference type="Proteomes" id="UP000319817">
    <property type="component" value="Chromosome"/>
</dbReference>
<evidence type="ECO:0000259" key="10">
    <source>
        <dbReference type="Pfam" id="PF24621"/>
    </source>
</evidence>
<evidence type="ECO:0000256" key="4">
    <source>
        <dbReference type="ARBA" id="ARBA00022723"/>
    </source>
</evidence>
<dbReference type="GO" id="GO:0046872">
    <property type="term" value="F:metal ion binding"/>
    <property type="evidence" value="ECO:0007669"/>
    <property type="project" value="UniProtKB-KW"/>
</dbReference>
<protein>
    <submittedName>
        <fullName evidence="11">3-dehydroquinate synthase</fullName>
        <ecNumber evidence="11">4.2.3.4</ecNumber>
    </submittedName>
</protein>
<dbReference type="InterPro" id="IPR056179">
    <property type="entry name" value="DHQS_C"/>
</dbReference>
<keyword evidence="4" id="KW-0479">Metal-binding</keyword>
<keyword evidence="5" id="KW-0520">NAD</keyword>
<dbReference type="RefSeq" id="WP_145417663.1">
    <property type="nucleotide sequence ID" value="NZ_CP036526.1"/>
</dbReference>
<keyword evidence="8" id="KW-0170">Cobalt</keyword>
<reference evidence="11 12" key="1">
    <citation type="submission" date="2019-02" db="EMBL/GenBank/DDBJ databases">
        <title>Deep-cultivation of Planctomycetes and their phenomic and genomic characterization uncovers novel biology.</title>
        <authorList>
            <person name="Wiegand S."/>
            <person name="Jogler M."/>
            <person name="Boedeker C."/>
            <person name="Pinto D."/>
            <person name="Vollmers J."/>
            <person name="Rivas-Marin E."/>
            <person name="Kohn T."/>
            <person name="Peeters S.H."/>
            <person name="Heuer A."/>
            <person name="Rast P."/>
            <person name="Oberbeckmann S."/>
            <person name="Bunk B."/>
            <person name="Jeske O."/>
            <person name="Meyerdierks A."/>
            <person name="Storesund J.E."/>
            <person name="Kallscheuer N."/>
            <person name="Luecker S."/>
            <person name="Lage O.M."/>
            <person name="Pohl T."/>
            <person name="Merkel B.J."/>
            <person name="Hornburger P."/>
            <person name="Mueller R.-W."/>
            <person name="Bruemmer F."/>
            <person name="Labrenz M."/>
            <person name="Spormann A.M."/>
            <person name="Op den Camp H."/>
            <person name="Overmann J."/>
            <person name="Amann R."/>
            <person name="Jetten M.S.M."/>
            <person name="Mascher T."/>
            <person name="Medema M.H."/>
            <person name="Devos D.P."/>
            <person name="Kaster A.-K."/>
            <person name="Ovreas L."/>
            <person name="Rohde M."/>
            <person name="Galperin M.Y."/>
            <person name="Jogler C."/>
        </authorList>
    </citation>
    <scope>NUCLEOTIDE SEQUENCE [LARGE SCALE GENOMIC DNA]</scope>
    <source>
        <strain evidence="11 12">K23_9</strain>
    </source>
</reference>
<dbReference type="PANTHER" id="PTHR43622:SF7">
    <property type="entry name" value="3-DEHYDROQUINATE SYNTHASE, CHLOROPLASTIC"/>
    <property type="match status" value="1"/>
</dbReference>
<keyword evidence="12" id="KW-1185">Reference proteome</keyword>
<dbReference type="EC" id="4.2.3.4" evidence="11"/>
<evidence type="ECO:0000313" key="11">
    <source>
        <dbReference type="EMBL" id="QDT10133.1"/>
    </source>
</evidence>